<evidence type="ECO:0000313" key="12">
    <source>
        <dbReference type="EMBL" id="GFS63471.1"/>
    </source>
</evidence>
<gene>
    <name evidence="12" type="primary">MARCHF3</name>
    <name evidence="12" type="ORF">TNIN_59241</name>
</gene>
<dbReference type="SMART" id="SM00744">
    <property type="entry name" value="RINGv"/>
    <property type="match status" value="1"/>
</dbReference>
<keyword evidence="8 10" id="KW-1133">Transmembrane helix</keyword>
<keyword evidence="3 10" id="KW-0812">Transmembrane</keyword>
<feature type="domain" description="RING-CH-type" evidence="11">
    <location>
        <begin position="149"/>
        <end position="211"/>
    </location>
</feature>
<dbReference type="GO" id="GO:0016567">
    <property type="term" value="P:protein ubiquitination"/>
    <property type="evidence" value="ECO:0007669"/>
    <property type="project" value="TreeGrafter"/>
</dbReference>
<evidence type="ECO:0000256" key="10">
    <source>
        <dbReference type="SAM" id="Phobius"/>
    </source>
</evidence>
<dbReference type="InterPro" id="IPR013083">
    <property type="entry name" value="Znf_RING/FYVE/PHD"/>
</dbReference>
<evidence type="ECO:0000256" key="3">
    <source>
        <dbReference type="ARBA" id="ARBA00022692"/>
    </source>
</evidence>
<name>A0A8X6MJC1_9ARAC</name>
<comment type="subcellular location">
    <subcellularLocation>
        <location evidence="1">Membrane</location>
        <topology evidence="1">Multi-pass membrane protein</topology>
    </subcellularLocation>
</comment>
<dbReference type="GO" id="GO:0016020">
    <property type="term" value="C:membrane"/>
    <property type="evidence" value="ECO:0007669"/>
    <property type="project" value="UniProtKB-SubCell"/>
</dbReference>
<dbReference type="PROSITE" id="PS51292">
    <property type="entry name" value="ZF_RING_CH"/>
    <property type="match status" value="1"/>
</dbReference>
<keyword evidence="2" id="KW-0808">Transferase</keyword>
<comment type="caution">
    <text evidence="12">The sequence shown here is derived from an EMBL/GenBank/DDBJ whole genome shotgun (WGS) entry which is preliminary data.</text>
</comment>
<dbReference type="AlphaFoldDB" id="A0A8X6MJC1"/>
<evidence type="ECO:0000256" key="9">
    <source>
        <dbReference type="ARBA" id="ARBA00023136"/>
    </source>
</evidence>
<keyword evidence="13" id="KW-1185">Reference proteome</keyword>
<reference evidence="12" key="1">
    <citation type="submission" date="2020-08" db="EMBL/GenBank/DDBJ databases">
        <title>Multicomponent nature underlies the extraordinary mechanical properties of spider dragline silk.</title>
        <authorList>
            <person name="Kono N."/>
            <person name="Nakamura H."/>
            <person name="Mori M."/>
            <person name="Yoshida Y."/>
            <person name="Ohtoshi R."/>
            <person name="Malay A.D."/>
            <person name="Moran D.A.P."/>
            <person name="Tomita M."/>
            <person name="Numata K."/>
            <person name="Arakawa K."/>
        </authorList>
    </citation>
    <scope>NUCLEOTIDE SEQUENCE</scope>
</reference>
<organism evidence="12 13">
    <name type="scientific">Trichonephila inaurata madagascariensis</name>
    <dbReference type="NCBI Taxonomy" id="2747483"/>
    <lineage>
        <taxon>Eukaryota</taxon>
        <taxon>Metazoa</taxon>
        <taxon>Ecdysozoa</taxon>
        <taxon>Arthropoda</taxon>
        <taxon>Chelicerata</taxon>
        <taxon>Arachnida</taxon>
        <taxon>Araneae</taxon>
        <taxon>Araneomorphae</taxon>
        <taxon>Entelegynae</taxon>
        <taxon>Araneoidea</taxon>
        <taxon>Nephilidae</taxon>
        <taxon>Trichonephila</taxon>
        <taxon>Trichonephila inaurata</taxon>
    </lineage>
</organism>
<evidence type="ECO:0000256" key="1">
    <source>
        <dbReference type="ARBA" id="ARBA00004141"/>
    </source>
</evidence>
<accession>A0A8X6MJC1</accession>
<dbReference type="PANTHER" id="PTHR46065:SF3">
    <property type="entry name" value="FI20425P1"/>
    <property type="match status" value="1"/>
</dbReference>
<evidence type="ECO:0000256" key="4">
    <source>
        <dbReference type="ARBA" id="ARBA00022723"/>
    </source>
</evidence>
<feature type="transmembrane region" description="Helical" evidence="10">
    <location>
        <begin position="265"/>
        <end position="288"/>
    </location>
</feature>
<keyword evidence="4" id="KW-0479">Metal-binding</keyword>
<keyword evidence="6" id="KW-0833">Ubl conjugation pathway</keyword>
<dbReference type="Pfam" id="PF12906">
    <property type="entry name" value="RINGv"/>
    <property type="match status" value="1"/>
</dbReference>
<keyword evidence="5" id="KW-0863">Zinc-finger</keyword>
<dbReference type="SUPFAM" id="SSF57850">
    <property type="entry name" value="RING/U-box"/>
    <property type="match status" value="1"/>
</dbReference>
<dbReference type="EMBL" id="BMAV01027921">
    <property type="protein sequence ID" value="GFS63471.1"/>
    <property type="molecule type" value="Genomic_DNA"/>
</dbReference>
<evidence type="ECO:0000259" key="11">
    <source>
        <dbReference type="PROSITE" id="PS51292"/>
    </source>
</evidence>
<dbReference type="GO" id="GO:0004842">
    <property type="term" value="F:ubiquitin-protein transferase activity"/>
    <property type="evidence" value="ECO:0007669"/>
    <property type="project" value="TreeGrafter"/>
</dbReference>
<evidence type="ECO:0000256" key="8">
    <source>
        <dbReference type="ARBA" id="ARBA00022989"/>
    </source>
</evidence>
<dbReference type="GO" id="GO:0008270">
    <property type="term" value="F:zinc ion binding"/>
    <property type="evidence" value="ECO:0007669"/>
    <property type="project" value="UniProtKB-KW"/>
</dbReference>
<dbReference type="CDD" id="cd16699">
    <property type="entry name" value="RING_CH-C4HC3_MARCH2-like"/>
    <property type="match status" value="1"/>
</dbReference>
<dbReference type="InterPro" id="IPR011016">
    <property type="entry name" value="Znf_RING-CH"/>
</dbReference>
<evidence type="ECO:0000256" key="6">
    <source>
        <dbReference type="ARBA" id="ARBA00022786"/>
    </source>
</evidence>
<dbReference type="OrthoDB" id="6495498at2759"/>
<evidence type="ECO:0000313" key="13">
    <source>
        <dbReference type="Proteomes" id="UP000886998"/>
    </source>
</evidence>
<sequence>MKRSKSIKLAYQHRPNQIWVPTKTATKRVRERTACFQIVVLLQGYLNCCVCSNDKKMAAVNKDSENISKPVERRTFDLPPPEVHTQKTSEKCADGSLVESNTTQSAACVVTPPNIHISHMYVYNFTPDQKGRNSSTFDTPVKSSKYQSPAASSGPICRICHEGDGKEDLVSPCRCTGTVGLVHKSCMERWLSTRTNSNDKCEICNYKFITARYPKSLLEWIRSDENSGSQRRGLMGDLTCFLLLTPLAAVSSFLCVEGAKRQVLWGNSLEAGCLMALATFLITVYSVWNMLTVRYHMKVFLGWRLKNQNVKLLRVQRVSTTADSSANNHLVETMAPEVLASNGSPSVSITISDPERNE</sequence>
<keyword evidence="7" id="KW-0862">Zinc</keyword>
<dbReference type="PANTHER" id="PTHR46065">
    <property type="entry name" value="E3 UBIQUITIN-PROTEIN LIGASE MARCH 2/3 FAMILY MEMBER"/>
    <property type="match status" value="1"/>
</dbReference>
<keyword evidence="9 10" id="KW-0472">Membrane</keyword>
<evidence type="ECO:0000256" key="2">
    <source>
        <dbReference type="ARBA" id="ARBA00022679"/>
    </source>
</evidence>
<evidence type="ECO:0000256" key="7">
    <source>
        <dbReference type="ARBA" id="ARBA00022833"/>
    </source>
</evidence>
<proteinExistence type="predicted"/>
<feature type="transmembrane region" description="Helical" evidence="10">
    <location>
        <begin position="238"/>
        <end position="259"/>
    </location>
</feature>
<evidence type="ECO:0000256" key="5">
    <source>
        <dbReference type="ARBA" id="ARBA00022771"/>
    </source>
</evidence>
<dbReference type="Gene3D" id="3.30.40.10">
    <property type="entry name" value="Zinc/RING finger domain, C3HC4 (zinc finger)"/>
    <property type="match status" value="1"/>
</dbReference>
<dbReference type="Proteomes" id="UP000886998">
    <property type="component" value="Unassembled WGS sequence"/>
</dbReference>
<protein>
    <submittedName>
        <fullName evidence="12">E3 ubiquitin-protein ligase MARCHF3</fullName>
    </submittedName>
</protein>